<dbReference type="STRING" id="3818.A0A444X9J0"/>
<keyword evidence="2" id="KW-0378">Hydrolase</keyword>
<dbReference type="PANTHER" id="PTHR10353">
    <property type="entry name" value="GLYCOSYL HYDROLASE"/>
    <property type="match status" value="1"/>
</dbReference>
<organism evidence="4 5">
    <name type="scientific">Arachis hypogaea</name>
    <name type="common">Peanut</name>
    <dbReference type="NCBI Taxonomy" id="3818"/>
    <lineage>
        <taxon>Eukaryota</taxon>
        <taxon>Viridiplantae</taxon>
        <taxon>Streptophyta</taxon>
        <taxon>Embryophyta</taxon>
        <taxon>Tracheophyta</taxon>
        <taxon>Spermatophyta</taxon>
        <taxon>Magnoliopsida</taxon>
        <taxon>eudicotyledons</taxon>
        <taxon>Gunneridae</taxon>
        <taxon>Pentapetalae</taxon>
        <taxon>rosids</taxon>
        <taxon>fabids</taxon>
        <taxon>Fabales</taxon>
        <taxon>Fabaceae</taxon>
        <taxon>Papilionoideae</taxon>
        <taxon>50 kb inversion clade</taxon>
        <taxon>dalbergioids sensu lato</taxon>
        <taxon>Dalbergieae</taxon>
        <taxon>Pterocarpus clade</taxon>
        <taxon>Arachis</taxon>
    </lineage>
</organism>
<dbReference type="Pfam" id="PF00232">
    <property type="entry name" value="Glyco_hydro_1"/>
    <property type="match status" value="2"/>
</dbReference>
<dbReference type="GO" id="GO:0008422">
    <property type="term" value="F:beta-glucosidase activity"/>
    <property type="evidence" value="ECO:0007669"/>
    <property type="project" value="TreeGrafter"/>
</dbReference>
<evidence type="ECO:0000256" key="1">
    <source>
        <dbReference type="ARBA" id="ARBA00010838"/>
    </source>
</evidence>
<dbReference type="EMBL" id="SDMP01000020">
    <property type="protein sequence ID" value="RYQ86233.1"/>
    <property type="molecule type" value="Genomic_DNA"/>
</dbReference>
<gene>
    <name evidence="4" type="ORF">Ahy_B10g105922</name>
</gene>
<dbReference type="PANTHER" id="PTHR10353:SF137">
    <property type="entry name" value="MYROSINASE 3-RELATED"/>
    <property type="match status" value="1"/>
</dbReference>
<dbReference type="InterPro" id="IPR017853">
    <property type="entry name" value="GH"/>
</dbReference>
<dbReference type="EMBL" id="SDMP01000020">
    <property type="protein sequence ID" value="RYQ86234.1"/>
    <property type="molecule type" value="Genomic_DNA"/>
</dbReference>
<keyword evidence="3" id="KW-0326">Glycosidase</keyword>
<reference evidence="4 5" key="1">
    <citation type="submission" date="2019-01" db="EMBL/GenBank/DDBJ databases">
        <title>Sequencing of cultivated peanut Arachis hypogaea provides insights into genome evolution and oil improvement.</title>
        <authorList>
            <person name="Chen X."/>
        </authorList>
    </citation>
    <scope>NUCLEOTIDE SEQUENCE [LARGE SCALE GENOMIC DNA]</scope>
    <source>
        <strain evidence="5">cv. Fuhuasheng</strain>
        <strain evidence="4">GDAAS-fuhuasheng2018</strain>
        <tissue evidence="4">Leaves</tissue>
    </source>
</reference>
<keyword evidence="5" id="KW-1185">Reference proteome</keyword>
<evidence type="ECO:0000256" key="3">
    <source>
        <dbReference type="ARBA" id="ARBA00023295"/>
    </source>
</evidence>
<dbReference type="Gene3D" id="3.20.20.80">
    <property type="entry name" value="Glycosidases"/>
    <property type="match status" value="2"/>
</dbReference>
<sequence length="960" mass="109393">MKVQQKKEEEERAYGIPTPTNIQEDVGIMKDMNLDAYRFSISWSRILPKGKLSGGINQEGIKYYNNLIDELLSNGLKPFVTLFHWDLPQALEDEYGGFLSPNIIDDFRDYAEVCFKEFGDRVKHWITLNEPWSYSQGGYGRGMYAPGRCSKWVNPNCGAGDSATEPYLVSHYQLLSHASAVQLYKTKYQESQKGVIGITLVSNWFLPTSNNTLDQDAAQRAIDFMFIDPLTKGDYPESMRSLVGSRLPKFSAEEVQIVKGSYDFIGINYYTTYYAAYSLDLTNAKPNFITDSHANLTTERNGVPIGPRAASKWLYVYPKGIQQLLLYTKEKYNNPLIYITENGVDEFNDPTLSLEQALNDTFRIDYYRDHLFYVNSAIRDGVNVKGYFAWSLLDNFEWNSGYTSRFGSIFVDYNNGSKRHYKLSAKWFKNFLTKYNIGNISSAPESTVMELDNVLLVVFFALLTTSSSTAKVAPPVSPILDVSSLNRSSFPPGFIFGASSASYQYEGAAFEGGKGLSIWDTFTHKYPEKIEDRSNGDVANDQYHHYKEDVGIMKDLNLDAYRLSISWPRILPKGKLSGGINQQGIDHYNSLFNELLSKGIKPFVTLFHWDLPQALEDEYGGFLSPRIVNDYQDYVDVCFKAFGDKVKHWITFNQPYTYSQGGYATGVKAPGRCSKWLNQNCTGGDSGTEPYVVAHHELLAHAAAVQLYKTKYQASQKGSIGITLVSHWFMPFSNSPLDITAAERSLDFMFMEPLTTGDYPESMKSIVGSRLPKFSKEQSKQLIHSYDFIGLNYYTTNYASNAPKLLSAKPNYATDSHVNFATERNGVPIGPRAASTWLYVYPKGIRELLLHTKKKYNNPLIYITENGIDEYNDPTLSLEEALLDTFRVDFYYRHLFYLQHAIKDGANVKGYFAWSLLDNFEWSAGYTVRFGLNYVDYKNGHKRYNKLSAKWFKSFLKRYY</sequence>
<name>A0A444X9J0_ARAHY</name>
<protein>
    <recommendedName>
        <fullName evidence="6">Beta-glucosidase</fullName>
    </recommendedName>
</protein>
<comment type="similarity">
    <text evidence="1">Belongs to the glycosyl hydrolase 1 family.</text>
</comment>
<dbReference type="PRINTS" id="PR00131">
    <property type="entry name" value="GLHYDRLASE1"/>
</dbReference>
<dbReference type="InterPro" id="IPR001360">
    <property type="entry name" value="Glyco_hydro_1"/>
</dbReference>
<dbReference type="FunFam" id="3.20.20.80:FF:000020">
    <property type="entry name" value="Beta-glucosidase 12"/>
    <property type="match status" value="2"/>
</dbReference>
<evidence type="ECO:0000313" key="4">
    <source>
        <dbReference type="EMBL" id="RYQ86233.1"/>
    </source>
</evidence>
<comment type="caution">
    <text evidence="4">The sequence shown here is derived from an EMBL/GenBank/DDBJ whole genome shotgun (WGS) entry which is preliminary data.</text>
</comment>
<dbReference type="Proteomes" id="UP000289738">
    <property type="component" value="Chromosome B10"/>
</dbReference>
<dbReference type="SUPFAM" id="SSF51445">
    <property type="entry name" value="(Trans)glycosidases"/>
    <property type="match status" value="2"/>
</dbReference>
<dbReference type="GO" id="GO:0005975">
    <property type="term" value="P:carbohydrate metabolic process"/>
    <property type="evidence" value="ECO:0007669"/>
    <property type="project" value="InterPro"/>
</dbReference>
<dbReference type="PROSITE" id="PS00653">
    <property type="entry name" value="GLYCOSYL_HYDROL_F1_2"/>
    <property type="match status" value="1"/>
</dbReference>
<dbReference type="AlphaFoldDB" id="A0A444X9J0"/>
<accession>A0A444X9J0</accession>
<evidence type="ECO:0008006" key="6">
    <source>
        <dbReference type="Google" id="ProtNLM"/>
    </source>
</evidence>
<proteinExistence type="inferred from homology"/>
<dbReference type="InterPro" id="IPR033132">
    <property type="entry name" value="GH_1_N_CS"/>
</dbReference>
<evidence type="ECO:0000256" key="2">
    <source>
        <dbReference type="ARBA" id="ARBA00022801"/>
    </source>
</evidence>
<evidence type="ECO:0000313" key="5">
    <source>
        <dbReference type="Proteomes" id="UP000289738"/>
    </source>
</evidence>